<evidence type="ECO:0000313" key="3">
    <source>
        <dbReference type="Proteomes" id="UP000011599"/>
    </source>
</evidence>
<keyword evidence="3" id="KW-1185">Reference proteome</keyword>
<gene>
    <name evidence="2" type="ORF">C496_09421</name>
</gene>
<feature type="transmembrane region" description="Helical" evidence="1">
    <location>
        <begin position="20"/>
        <end position="39"/>
    </location>
</feature>
<dbReference type="STRING" id="1114856.GCA_000383975_02306"/>
<feature type="transmembrane region" description="Helical" evidence="1">
    <location>
        <begin position="70"/>
        <end position="87"/>
    </location>
</feature>
<dbReference type="PATRIC" id="fig|1114856.3.peg.1959"/>
<accession>L9VW02</accession>
<proteinExistence type="predicted"/>
<name>L9VW02_9EURY</name>
<evidence type="ECO:0000313" key="2">
    <source>
        <dbReference type="EMBL" id="ELY41196.1"/>
    </source>
</evidence>
<keyword evidence="1" id="KW-1133">Transmembrane helix</keyword>
<protein>
    <submittedName>
        <fullName evidence="2">Uncharacterized protein</fullName>
    </submittedName>
</protein>
<keyword evidence="1" id="KW-0472">Membrane</keyword>
<organism evidence="2 3">
    <name type="scientific">Natronorubrum tibetense GA33</name>
    <dbReference type="NCBI Taxonomy" id="1114856"/>
    <lineage>
        <taxon>Archaea</taxon>
        <taxon>Methanobacteriati</taxon>
        <taxon>Methanobacteriota</taxon>
        <taxon>Stenosarchaea group</taxon>
        <taxon>Halobacteria</taxon>
        <taxon>Halobacteriales</taxon>
        <taxon>Natrialbaceae</taxon>
        <taxon>Natronorubrum</taxon>
    </lineage>
</organism>
<feature type="transmembrane region" description="Helical" evidence="1">
    <location>
        <begin position="46"/>
        <end position="64"/>
    </location>
</feature>
<sequence>MAVQLTVLYGTIGGDPSDVALSVAAVYVAGMLLVGLLAGVARSNSFLFTLFAGWSVFAWLAYAFDPSVTVGALIGTVTVGCSFYYAIKYRYDGDFSLLEAVR</sequence>
<evidence type="ECO:0000256" key="1">
    <source>
        <dbReference type="SAM" id="Phobius"/>
    </source>
</evidence>
<dbReference type="Proteomes" id="UP000011599">
    <property type="component" value="Unassembled WGS sequence"/>
</dbReference>
<keyword evidence="1" id="KW-0812">Transmembrane</keyword>
<reference evidence="2 3" key="1">
    <citation type="journal article" date="2014" name="PLoS Genet.">
        <title>Phylogenetically driven sequencing of extremely halophilic archaea reveals strategies for static and dynamic osmo-response.</title>
        <authorList>
            <person name="Becker E.A."/>
            <person name="Seitzer P.M."/>
            <person name="Tritt A."/>
            <person name="Larsen D."/>
            <person name="Krusor M."/>
            <person name="Yao A.I."/>
            <person name="Wu D."/>
            <person name="Madern D."/>
            <person name="Eisen J.A."/>
            <person name="Darling A.E."/>
            <person name="Facciotti M.T."/>
        </authorList>
    </citation>
    <scope>NUCLEOTIDE SEQUENCE [LARGE SCALE GENOMIC DNA]</scope>
    <source>
        <strain evidence="2 3">GA33</strain>
    </source>
</reference>
<comment type="caution">
    <text evidence="2">The sequence shown here is derived from an EMBL/GenBank/DDBJ whole genome shotgun (WGS) entry which is preliminary data.</text>
</comment>
<dbReference type="AlphaFoldDB" id="L9VW02"/>
<dbReference type="EMBL" id="AOHW01000028">
    <property type="protein sequence ID" value="ELY41196.1"/>
    <property type="molecule type" value="Genomic_DNA"/>
</dbReference>